<name>A0A1S1V8V2_9FIRM</name>
<proteinExistence type="inferred from homology"/>
<dbReference type="GO" id="GO:0005737">
    <property type="term" value="C:cytoplasm"/>
    <property type="evidence" value="ECO:0007669"/>
    <property type="project" value="UniProtKB-SubCell"/>
</dbReference>
<dbReference type="GO" id="GO:0046872">
    <property type="term" value="F:metal ion binding"/>
    <property type="evidence" value="ECO:0007669"/>
    <property type="project" value="UniProtKB-KW"/>
</dbReference>
<dbReference type="GO" id="GO:0003723">
    <property type="term" value="F:RNA binding"/>
    <property type="evidence" value="ECO:0007669"/>
    <property type="project" value="UniProtKB-UniRule"/>
</dbReference>
<dbReference type="EMBL" id="MKIE01000002">
    <property type="protein sequence ID" value="OHW62835.1"/>
    <property type="molecule type" value="Genomic_DNA"/>
</dbReference>
<dbReference type="Pfam" id="PF01351">
    <property type="entry name" value="RNase_HII"/>
    <property type="match status" value="1"/>
</dbReference>
<comment type="function">
    <text evidence="3 13">Endonuclease that specifically degrades the RNA of RNA-DNA hybrids.</text>
</comment>
<evidence type="ECO:0000256" key="10">
    <source>
        <dbReference type="ARBA" id="ARBA00022801"/>
    </source>
</evidence>
<dbReference type="OrthoDB" id="9777935at2"/>
<evidence type="ECO:0000256" key="3">
    <source>
        <dbReference type="ARBA" id="ARBA00004065"/>
    </source>
</evidence>
<evidence type="ECO:0000256" key="4">
    <source>
        <dbReference type="ARBA" id="ARBA00004496"/>
    </source>
</evidence>
<dbReference type="GO" id="GO:0006298">
    <property type="term" value="P:mismatch repair"/>
    <property type="evidence" value="ECO:0007669"/>
    <property type="project" value="TreeGrafter"/>
</dbReference>
<dbReference type="PROSITE" id="PS51975">
    <property type="entry name" value="RNASE_H_2"/>
    <property type="match status" value="1"/>
</dbReference>
<comment type="catalytic activity">
    <reaction evidence="1 12 13">
        <text>Endonucleolytic cleavage to 5'-phosphomonoester.</text>
        <dbReference type="EC" id="3.1.26.4"/>
    </reaction>
</comment>
<evidence type="ECO:0000256" key="13">
    <source>
        <dbReference type="RuleBase" id="RU003515"/>
    </source>
</evidence>
<evidence type="ECO:0000256" key="1">
    <source>
        <dbReference type="ARBA" id="ARBA00000077"/>
    </source>
</evidence>
<feature type="binding site" evidence="12">
    <location>
        <position position="210"/>
    </location>
    <ligand>
        <name>a divalent metal cation</name>
        <dbReference type="ChEBI" id="CHEBI:60240"/>
    </ligand>
</feature>
<dbReference type="InterPro" id="IPR036397">
    <property type="entry name" value="RNaseH_sf"/>
</dbReference>
<organism evidence="15 16">
    <name type="scientific">Andreesenia angusta</name>
    <dbReference type="NCBI Taxonomy" id="39480"/>
    <lineage>
        <taxon>Bacteria</taxon>
        <taxon>Bacillati</taxon>
        <taxon>Bacillota</taxon>
        <taxon>Tissierellia</taxon>
        <taxon>Tissierellales</taxon>
        <taxon>Gottschalkiaceae</taxon>
        <taxon>Andreesenia</taxon>
    </lineage>
</organism>
<feature type="binding site" evidence="12">
    <location>
        <position position="109"/>
    </location>
    <ligand>
        <name>a divalent metal cation</name>
        <dbReference type="ChEBI" id="CHEBI:60240"/>
    </ligand>
</feature>
<gene>
    <name evidence="15" type="primary">rnhC</name>
    <name evidence="15" type="ORF">EUAN_06190</name>
</gene>
<dbReference type="PANTHER" id="PTHR10954:SF23">
    <property type="entry name" value="RIBONUCLEASE"/>
    <property type="match status" value="1"/>
</dbReference>
<evidence type="ECO:0000256" key="2">
    <source>
        <dbReference type="ARBA" id="ARBA00001946"/>
    </source>
</evidence>
<accession>A0A1S1V8V2</accession>
<evidence type="ECO:0000256" key="12">
    <source>
        <dbReference type="PROSITE-ProRule" id="PRU01319"/>
    </source>
</evidence>
<sequence>MFKDKFECYRYYKHLIEKVGGEALEYKEINYGLQFKANICNQTHTIRIYESAKRGVNPDFSQLKDSGILKLLGEKDCKVDKSTGSPKASGRPLALKSDSDSVALIGTDESGKGDYFGPLVIAGVYADERIKSILKEIGVDDSKKLKDSQISEIAKQIKEICIYDVVAIGNSKYNELYSKFNNLNKLLAWGHARVIENILENVDCDTALSDQFGSPDLIENALMEKGKKLNLEQRHRAEENVVVAAASILARHEFVECMEKMSKSYGIEFPKGASNKTIAAGNEFANKYGIQRLSEVAKLHFKTTERIGEFF</sequence>
<keyword evidence="11" id="KW-0460">Magnesium</keyword>
<keyword evidence="8 12" id="KW-0479">Metal-binding</keyword>
<protein>
    <recommendedName>
        <fullName evidence="13">Ribonuclease</fullName>
        <ecNumber evidence="13">3.1.26.4</ecNumber>
    </recommendedName>
</protein>
<comment type="cofactor">
    <cofactor evidence="12">
        <name>Mn(2+)</name>
        <dbReference type="ChEBI" id="CHEBI:29035"/>
    </cofactor>
    <cofactor evidence="12">
        <name>Mg(2+)</name>
        <dbReference type="ChEBI" id="CHEBI:18420"/>
    </cofactor>
    <text evidence="12">Manganese or magnesium. Binds 1 divalent metal ion per monomer in the absence of substrate. May bind a second metal ion after substrate binding.</text>
</comment>
<evidence type="ECO:0000259" key="14">
    <source>
        <dbReference type="PROSITE" id="PS51975"/>
    </source>
</evidence>
<dbReference type="InterPro" id="IPR024567">
    <property type="entry name" value="RNase_HII/HIII_dom"/>
</dbReference>
<keyword evidence="16" id="KW-1185">Reference proteome</keyword>
<keyword evidence="10 12" id="KW-0378">Hydrolase</keyword>
<evidence type="ECO:0000313" key="15">
    <source>
        <dbReference type="EMBL" id="OHW62835.1"/>
    </source>
</evidence>
<dbReference type="InterPro" id="IPR001352">
    <property type="entry name" value="RNase_HII/HIII"/>
</dbReference>
<evidence type="ECO:0000256" key="9">
    <source>
        <dbReference type="ARBA" id="ARBA00022759"/>
    </source>
</evidence>
<dbReference type="SUPFAM" id="SSF53098">
    <property type="entry name" value="Ribonuclease H-like"/>
    <property type="match status" value="1"/>
</dbReference>
<dbReference type="Gene3D" id="3.30.420.10">
    <property type="entry name" value="Ribonuclease H-like superfamily/Ribonuclease H"/>
    <property type="match status" value="1"/>
</dbReference>
<evidence type="ECO:0000256" key="7">
    <source>
        <dbReference type="ARBA" id="ARBA00022722"/>
    </source>
</evidence>
<comment type="cofactor">
    <cofactor evidence="2">
        <name>Mg(2+)</name>
        <dbReference type="ChEBI" id="CHEBI:18420"/>
    </cofactor>
</comment>
<keyword evidence="6" id="KW-0963">Cytoplasm</keyword>
<evidence type="ECO:0000256" key="5">
    <source>
        <dbReference type="ARBA" id="ARBA00008378"/>
    </source>
</evidence>
<dbReference type="InterPro" id="IPR004641">
    <property type="entry name" value="RNase_HIII"/>
</dbReference>
<reference evidence="15 16" key="1">
    <citation type="submission" date="2016-09" db="EMBL/GenBank/DDBJ databases">
        <title>Genome sequence of Eubacterium angustum.</title>
        <authorList>
            <person name="Poehlein A."/>
            <person name="Daniel R."/>
        </authorList>
    </citation>
    <scope>NUCLEOTIDE SEQUENCE [LARGE SCALE GENOMIC DNA]</scope>
    <source>
        <strain evidence="15 16">DSM 1989</strain>
    </source>
</reference>
<dbReference type="AlphaFoldDB" id="A0A1S1V8V2"/>
<dbReference type="GO" id="GO:0043137">
    <property type="term" value="P:DNA replication, removal of RNA primer"/>
    <property type="evidence" value="ECO:0007669"/>
    <property type="project" value="TreeGrafter"/>
</dbReference>
<dbReference type="PANTHER" id="PTHR10954">
    <property type="entry name" value="RIBONUCLEASE H2 SUBUNIT A"/>
    <property type="match status" value="1"/>
</dbReference>
<dbReference type="EC" id="3.1.26.4" evidence="13"/>
<dbReference type="GO" id="GO:0004523">
    <property type="term" value="F:RNA-DNA hybrid ribonuclease activity"/>
    <property type="evidence" value="ECO:0007669"/>
    <property type="project" value="UniProtKB-UniRule"/>
</dbReference>
<evidence type="ECO:0000256" key="8">
    <source>
        <dbReference type="ARBA" id="ARBA00022723"/>
    </source>
</evidence>
<dbReference type="RefSeq" id="WP_084655685.1">
    <property type="nucleotide sequence ID" value="NZ_MKIE01000002.1"/>
</dbReference>
<dbReference type="GO" id="GO:0032299">
    <property type="term" value="C:ribonuclease H2 complex"/>
    <property type="evidence" value="ECO:0007669"/>
    <property type="project" value="TreeGrafter"/>
</dbReference>
<comment type="similarity">
    <text evidence="5">Belongs to the RNase HII family. RnhC subfamily.</text>
</comment>
<evidence type="ECO:0000256" key="11">
    <source>
        <dbReference type="ARBA" id="ARBA00022842"/>
    </source>
</evidence>
<feature type="domain" description="RNase H type-2" evidence="14">
    <location>
        <begin position="102"/>
        <end position="311"/>
    </location>
</feature>
<dbReference type="STRING" id="39480.EUAN_06190"/>
<evidence type="ECO:0000256" key="6">
    <source>
        <dbReference type="ARBA" id="ARBA00022490"/>
    </source>
</evidence>
<dbReference type="CDD" id="cd06590">
    <property type="entry name" value="RNase_HII_bacteria_HIII_like"/>
    <property type="match status" value="1"/>
</dbReference>
<keyword evidence="9 12" id="KW-0255">Endonuclease</keyword>
<dbReference type="PIRSF" id="PIRSF037748">
    <property type="entry name" value="RnhC"/>
    <property type="match status" value="1"/>
</dbReference>
<dbReference type="Proteomes" id="UP000180254">
    <property type="component" value="Unassembled WGS sequence"/>
</dbReference>
<evidence type="ECO:0000313" key="16">
    <source>
        <dbReference type="Proteomes" id="UP000180254"/>
    </source>
</evidence>
<dbReference type="NCBIfam" id="TIGR00716">
    <property type="entry name" value="rnhC"/>
    <property type="match status" value="1"/>
</dbReference>
<feature type="binding site" evidence="12">
    <location>
        <position position="108"/>
    </location>
    <ligand>
        <name>a divalent metal cation</name>
        <dbReference type="ChEBI" id="CHEBI:60240"/>
    </ligand>
</feature>
<comment type="caution">
    <text evidence="15">The sequence shown here is derived from an EMBL/GenBank/DDBJ whole genome shotgun (WGS) entry which is preliminary data.</text>
</comment>
<dbReference type="InterPro" id="IPR012337">
    <property type="entry name" value="RNaseH-like_sf"/>
</dbReference>
<keyword evidence="7 12" id="KW-0540">Nuclease</keyword>
<comment type="subcellular location">
    <subcellularLocation>
        <location evidence="4">Cytoplasm</location>
    </subcellularLocation>
</comment>